<evidence type="ECO:0000313" key="5">
    <source>
        <dbReference type="EMBL" id="GJC84206.1"/>
    </source>
</evidence>
<protein>
    <recommendedName>
        <fullName evidence="4">Glycosyl transferase family 25 domain-containing protein</fullName>
    </recommendedName>
</protein>
<dbReference type="EMBL" id="BPPX01000014">
    <property type="protein sequence ID" value="GJC84206.1"/>
    <property type="molecule type" value="Genomic_DNA"/>
</dbReference>
<dbReference type="GO" id="GO:0016740">
    <property type="term" value="F:transferase activity"/>
    <property type="evidence" value="ECO:0007669"/>
    <property type="project" value="UniProtKB-KW"/>
</dbReference>
<dbReference type="InterPro" id="IPR050757">
    <property type="entry name" value="Collagen_mod_GT25"/>
</dbReference>
<comment type="caution">
    <text evidence="5">The sequence shown here is derived from an EMBL/GenBank/DDBJ whole genome shotgun (WGS) entry which is preliminary data.</text>
</comment>
<keyword evidence="2" id="KW-0328">Glycosyltransferase</keyword>
<proteinExistence type="inferred from homology"/>
<accession>A0AA37LU00</accession>
<reference evidence="5 6" key="1">
    <citation type="submission" date="2021-07" db="EMBL/GenBank/DDBJ databases">
        <title>Genome data of Colletotrichum spaethianum.</title>
        <authorList>
            <person name="Utami Y.D."/>
            <person name="Hiruma K."/>
        </authorList>
    </citation>
    <scope>NUCLEOTIDE SEQUENCE [LARGE SCALE GENOMIC DNA]</scope>
    <source>
        <strain evidence="5 6">MAFF 242679</strain>
    </source>
</reference>
<evidence type="ECO:0000313" key="6">
    <source>
        <dbReference type="Proteomes" id="UP001055172"/>
    </source>
</evidence>
<comment type="similarity">
    <text evidence="1">Belongs to the glycosyltransferase 25 family.</text>
</comment>
<keyword evidence="3" id="KW-0808">Transferase</keyword>
<dbReference type="Proteomes" id="UP001055172">
    <property type="component" value="Unassembled WGS sequence"/>
</dbReference>
<evidence type="ECO:0000256" key="2">
    <source>
        <dbReference type="ARBA" id="ARBA00022676"/>
    </source>
</evidence>
<dbReference type="PANTHER" id="PTHR10730">
    <property type="entry name" value="PROCOLLAGEN-LYSINE,2-OXOGLUTARATE 5-DIOXYGENASE/GLYCOSYLTRANSFERASE 25 FAMILY MEMBER"/>
    <property type="match status" value="1"/>
</dbReference>
<dbReference type="PANTHER" id="PTHR10730:SF53">
    <property type="entry name" value="GLYCOSYLTRANSFERASE 25 FAMILY MEMBER"/>
    <property type="match status" value="1"/>
</dbReference>
<feature type="domain" description="Glycosyl transferase family 25" evidence="4">
    <location>
        <begin position="14"/>
        <end position="188"/>
    </location>
</feature>
<dbReference type="AlphaFoldDB" id="A0AA37LU00"/>
<keyword evidence="6" id="KW-1185">Reference proteome</keyword>
<dbReference type="Pfam" id="PF01755">
    <property type="entry name" value="Glyco_transf_25"/>
    <property type="match status" value="1"/>
</dbReference>
<gene>
    <name evidence="5" type="ORF">ColLi_07044</name>
</gene>
<evidence type="ECO:0000259" key="4">
    <source>
        <dbReference type="Pfam" id="PF01755"/>
    </source>
</evidence>
<dbReference type="InterPro" id="IPR002654">
    <property type="entry name" value="Glyco_trans_25"/>
</dbReference>
<organism evidence="5 6">
    <name type="scientific">Colletotrichum liriopes</name>
    <dbReference type="NCBI Taxonomy" id="708192"/>
    <lineage>
        <taxon>Eukaryota</taxon>
        <taxon>Fungi</taxon>
        <taxon>Dikarya</taxon>
        <taxon>Ascomycota</taxon>
        <taxon>Pezizomycotina</taxon>
        <taxon>Sordariomycetes</taxon>
        <taxon>Hypocreomycetidae</taxon>
        <taxon>Glomerellales</taxon>
        <taxon>Glomerellaceae</taxon>
        <taxon>Colletotrichum</taxon>
        <taxon>Colletotrichum spaethianum species complex</taxon>
    </lineage>
</organism>
<name>A0AA37LU00_9PEZI</name>
<sequence>MIKDKGMPPTHDPERLREAEKGCWRAHANVWSQMLREELPSVLILEADVAWDVNVRTIMTDFHKHFTLLLQHLNSTQLPRIRRIQKTVDEPTSNVFPDPDDPWHSKHWDILSLGHCWETPLHHEFMLKYKGEHVPAGKDYYGEILGSERVVRKSGGIACTTAYAISQTGAAKLLLRTAVDLDLPVDLTIKEMILSGDLVAYSAHPPIMSQWKYVPGINMNLRGSNSDVQESRQGVADESPDAWETVRQTRSVWMPTEDFPDVAFKEMTLEGAWERILGGANLLIR</sequence>
<evidence type="ECO:0000256" key="1">
    <source>
        <dbReference type="ARBA" id="ARBA00006721"/>
    </source>
</evidence>
<evidence type="ECO:0000256" key="3">
    <source>
        <dbReference type="ARBA" id="ARBA00022679"/>
    </source>
</evidence>